<protein>
    <recommendedName>
        <fullName evidence="2">Glycosyl transferase family 1 domain-containing protein</fullName>
    </recommendedName>
</protein>
<accession>A0A212JE36</accession>
<dbReference type="PANTHER" id="PTHR46401">
    <property type="entry name" value="GLYCOSYLTRANSFERASE WBBK-RELATED"/>
    <property type="match status" value="1"/>
</dbReference>
<dbReference type="CDD" id="cd03801">
    <property type="entry name" value="GT4_PimA-like"/>
    <property type="match status" value="1"/>
</dbReference>
<sequence length="376" mass="42807">MNITYVTNFPSTDIKHWSGTVHFMATNLAKYSNLDYITGLQEDWTFSLKVKNKLYGRNKIYRADRSPEFGRSYARQISEQLNPTTDILFSHSSTLMSYLKTNKHKVIYTDATFASMINYYDYFSNLSQQYIKEGNQMEQLSLDSSSLAIYSSQWAADSAIKDYDADSDKVRIVPFGANISTQKISLEEIKDILKKRSTDVCKILFLGVDWFRKGGDIAIDAVRYLNEELRQPAELHIVGIDDLPVENLPPYIINHGRISKATPEGMKKVEDLILQSHFLFIPSRADCTPIVFSEAMSYAVPCVSAATGGIPSIVNDTNGIILSSQVEPKEYAQQIHKTFEDKDYYNELALSAYHDFESRLNWDTAMKTIVGYMKEL</sequence>
<dbReference type="EMBL" id="FLUL01000001">
    <property type="protein sequence ID" value="SBV97686.1"/>
    <property type="molecule type" value="Genomic_DNA"/>
</dbReference>
<feature type="domain" description="Glycosyl transferase family 1" evidence="2">
    <location>
        <begin position="201"/>
        <end position="352"/>
    </location>
</feature>
<dbReference type="PANTHER" id="PTHR46401:SF2">
    <property type="entry name" value="GLYCOSYLTRANSFERASE WBBK-RELATED"/>
    <property type="match status" value="1"/>
</dbReference>
<evidence type="ECO:0000259" key="2">
    <source>
        <dbReference type="Pfam" id="PF00534"/>
    </source>
</evidence>
<evidence type="ECO:0000313" key="3">
    <source>
        <dbReference type="EMBL" id="SBV97686.1"/>
    </source>
</evidence>
<dbReference type="AlphaFoldDB" id="A0A212JE36"/>
<name>A0A212JE36_9BACT</name>
<reference evidence="3" key="1">
    <citation type="submission" date="2016-04" db="EMBL/GenBank/DDBJ databases">
        <authorList>
            <person name="Evans L.H."/>
            <person name="Alamgir A."/>
            <person name="Owens N."/>
            <person name="Weber N.D."/>
            <person name="Virtaneva K."/>
            <person name="Barbian K."/>
            <person name="Babar A."/>
            <person name="Rosenke K."/>
        </authorList>
    </citation>
    <scope>NUCLEOTIDE SEQUENCE</scope>
    <source>
        <strain evidence="3">86-2</strain>
    </source>
</reference>
<organism evidence="3">
    <name type="scientific">uncultured Dysgonomonas sp</name>
    <dbReference type="NCBI Taxonomy" id="206096"/>
    <lineage>
        <taxon>Bacteria</taxon>
        <taxon>Pseudomonadati</taxon>
        <taxon>Bacteroidota</taxon>
        <taxon>Bacteroidia</taxon>
        <taxon>Bacteroidales</taxon>
        <taxon>Dysgonomonadaceae</taxon>
        <taxon>Dysgonomonas</taxon>
        <taxon>environmental samples</taxon>
    </lineage>
</organism>
<dbReference type="InterPro" id="IPR001296">
    <property type="entry name" value="Glyco_trans_1"/>
</dbReference>
<proteinExistence type="predicted"/>
<evidence type="ECO:0000256" key="1">
    <source>
        <dbReference type="ARBA" id="ARBA00022679"/>
    </source>
</evidence>
<dbReference type="GO" id="GO:0009103">
    <property type="term" value="P:lipopolysaccharide biosynthetic process"/>
    <property type="evidence" value="ECO:0007669"/>
    <property type="project" value="TreeGrafter"/>
</dbReference>
<gene>
    <name evidence="3" type="ORF">KL86DYS2_11316</name>
</gene>
<dbReference type="SUPFAM" id="SSF53756">
    <property type="entry name" value="UDP-Glycosyltransferase/glycogen phosphorylase"/>
    <property type="match status" value="1"/>
</dbReference>
<keyword evidence="1" id="KW-0808">Transferase</keyword>
<dbReference type="Gene3D" id="3.40.50.2000">
    <property type="entry name" value="Glycogen Phosphorylase B"/>
    <property type="match status" value="2"/>
</dbReference>
<dbReference type="Pfam" id="PF00534">
    <property type="entry name" value="Glycos_transf_1"/>
    <property type="match status" value="1"/>
</dbReference>
<dbReference type="RefSeq" id="WP_296948444.1">
    <property type="nucleotide sequence ID" value="NZ_LT599021.1"/>
</dbReference>
<dbReference type="GO" id="GO:0016757">
    <property type="term" value="F:glycosyltransferase activity"/>
    <property type="evidence" value="ECO:0007669"/>
    <property type="project" value="InterPro"/>
</dbReference>